<sequence length="456" mass="50119">MALMSSTTRSTGVAVAGTAPGALPLVGHAVALLRDPLRFIASLPAHGDLVSVRFGPLRAIVVCDPELAHQVITNEKVFDKTGPLWRRAREVEGEGVITTVRAEHRRQRRMVQPAFHRARMPHYAEIMNEVLAEETASWRHGQVLPVSPFTLRFTSETTARVMFTEASDPEAVAGIRVALPDLVRGVFRRMLSPAVVNWLPLPANRSFVRARRQLQDSIHQLITGYRSTDEKRDDMMAVLLAAQDVENGVADAPDDAEMAAMVTGLFLAGTETTASSGSWAMRMLAEHPDVQARVQREVDTVLGDRAPTYEDLIHLPYTRAVVTETLRLYPPAWLLARGTTSRTTLGGHTIPAGANVIYSAYLVQRLARVYPEPDRFDPDRWLNATSGCPGSFLVFGEGARKCAGDTFALTQLMIVVAGLARRWELRTVPGPSKGPRPRAVLHPRDLKLQLVSRGAV</sequence>
<dbReference type="PANTHER" id="PTHR24291">
    <property type="entry name" value="CYTOCHROME P450 FAMILY 4"/>
    <property type="match status" value="1"/>
</dbReference>
<evidence type="ECO:0000256" key="1">
    <source>
        <dbReference type="ARBA" id="ARBA00010617"/>
    </source>
</evidence>
<dbReference type="Pfam" id="PF00067">
    <property type="entry name" value="p450"/>
    <property type="match status" value="1"/>
</dbReference>
<dbReference type="PROSITE" id="PS00086">
    <property type="entry name" value="CYTOCHROME_P450"/>
    <property type="match status" value="1"/>
</dbReference>
<evidence type="ECO:0000256" key="3">
    <source>
        <dbReference type="ARBA" id="ARBA00022723"/>
    </source>
</evidence>
<dbReference type="Gene3D" id="1.10.630.10">
    <property type="entry name" value="Cytochrome P450"/>
    <property type="match status" value="1"/>
</dbReference>
<keyword evidence="4 7" id="KW-0560">Oxidoreductase</keyword>
<gene>
    <name evidence="8" type="ORF">GCM10022247_00170</name>
</gene>
<dbReference type="CDD" id="cd11049">
    <property type="entry name" value="CYP170A1-like"/>
    <property type="match status" value="1"/>
</dbReference>
<dbReference type="InterPro" id="IPR002401">
    <property type="entry name" value="Cyt_P450_E_grp-I"/>
</dbReference>
<dbReference type="InterPro" id="IPR050196">
    <property type="entry name" value="Cytochrome_P450_Monoox"/>
</dbReference>
<dbReference type="Proteomes" id="UP001501747">
    <property type="component" value="Unassembled WGS sequence"/>
</dbReference>
<evidence type="ECO:0000256" key="5">
    <source>
        <dbReference type="ARBA" id="ARBA00023004"/>
    </source>
</evidence>
<comment type="similarity">
    <text evidence="1 7">Belongs to the cytochrome P450 family.</text>
</comment>
<evidence type="ECO:0000313" key="9">
    <source>
        <dbReference type="Proteomes" id="UP001501747"/>
    </source>
</evidence>
<protein>
    <submittedName>
        <fullName evidence="8">Cytochrome P450</fullName>
    </submittedName>
</protein>
<keyword evidence="3 7" id="KW-0479">Metal-binding</keyword>
<keyword evidence="2 7" id="KW-0349">Heme</keyword>
<dbReference type="PANTHER" id="PTHR24291:SF50">
    <property type="entry name" value="BIFUNCTIONAL ALBAFLAVENONE MONOOXYGENASE_TERPENE SYNTHASE"/>
    <property type="match status" value="1"/>
</dbReference>
<accession>A0ABP7QR93</accession>
<keyword evidence="6 7" id="KW-0503">Monooxygenase</keyword>
<dbReference type="PRINTS" id="PR00385">
    <property type="entry name" value="P450"/>
</dbReference>
<dbReference type="EMBL" id="BAABAL010000001">
    <property type="protein sequence ID" value="GAA3985662.1"/>
    <property type="molecule type" value="Genomic_DNA"/>
</dbReference>
<dbReference type="InterPro" id="IPR017972">
    <property type="entry name" value="Cyt_P450_CS"/>
</dbReference>
<keyword evidence="5 7" id="KW-0408">Iron</keyword>
<organism evidence="8 9">
    <name type="scientific">Allokutzneria multivorans</name>
    <dbReference type="NCBI Taxonomy" id="1142134"/>
    <lineage>
        <taxon>Bacteria</taxon>
        <taxon>Bacillati</taxon>
        <taxon>Actinomycetota</taxon>
        <taxon>Actinomycetes</taxon>
        <taxon>Pseudonocardiales</taxon>
        <taxon>Pseudonocardiaceae</taxon>
        <taxon>Allokutzneria</taxon>
    </lineage>
</organism>
<evidence type="ECO:0000256" key="6">
    <source>
        <dbReference type="ARBA" id="ARBA00023033"/>
    </source>
</evidence>
<dbReference type="InterPro" id="IPR036396">
    <property type="entry name" value="Cyt_P450_sf"/>
</dbReference>
<evidence type="ECO:0000256" key="2">
    <source>
        <dbReference type="ARBA" id="ARBA00022617"/>
    </source>
</evidence>
<comment type="caution">
    <text evidence="8">The sequence shown here is derived from an EMBL/GenBank/DDBJ whole genome shotgun (WGS) entry which is preliminary data.</text>
</comment>
<evidence type="ECO:0000313" key="8">
    <source>
        <dbReference type="EMBL" id="GAA3985662.1"/>
    </source>
</evidence>
<reference evidence="9" key="1">
    <citation type="journal article" date="2019" name="Int. J. Syst. Evol. Microbiol.">
        <title>The Global Catalogue of Microorganisms (GCM) 10K type strain sequencing project: providing services to taxonomists for standard genome sequencing and annotation.</title>
        <authorList>
            <consortium name="The Broad Institute Genomics Platform"/>
            <consortium name="The Broad Institute Genome Sequencing Center for Infectious Disease"/>
            <person name="Wu L."/>
            <person name="Ma J."/>
        </authorList>
    </citation>
    <scope>NUCLEOTIDE SEQUENCE [LARGE SCALE GENOMIC DNA]</scope>
    <source>
        <strain evidence="9">JCM 17342</strain>
    </source>
</reference>
<name>A0ABP7QR93_9PSEU</name>
<dbReference type="SUPFAM" id="SSF48264">
    <property type="entry name" value="Cytochrome P450"/>
    <property type="match status" value="1"/>
</dbReference>
<evidence type="ECO:0000256" key="4">
    <source>
        <dbReference type="ARBA" id="ARBA00023002"/>
    </source>
</evidence>
<dbReference type="PRINTS" id="PR00463">
    <property type="entry name" value="EP450I"/>
</dbReference>
<keyword evidence="9" id="KW-1185">Reference proteome</keyword>
<proteinExistence type="inferred from homology"/>
<dbReference type="InterPro" id="IPR001128">
    <property type="entry name" value="Cyt_P450"/>
</dbReference>
<evidence type="ECO:0000256" key="7">
    <source>
        <dbReference type="RuleBase" id="RU000461"/>
    </source>
</evidence>